<sequence length="222" mass="24514">MKKAQVLPHTPWAAKSLWAFEPKSFCVLLLSLSVMGFGEALLLLSDLGSAPWTILSQGVALHGEFSVGWASWIISSIVMLAWFPLKLRPGLATVMNIFVIALFLGLTVYLLEKPTALYLCFIYAVVGILLFGIGNAFYLTCHQGPGPRDGLMVGLCYRFHWKIGIVRTSIEVLVCLFGYLLGGVLGIGTLMFALGIGWVVQYTLFFIRRRVPHPSNKPHDLV</sequence>
<feature type="transmembrane region" description="Helical" evidence="1">
    <location>
        <begin position="116"/>
        <end position="138"/>
    </location>
</feature>
<dbReference type="PANTHER" id="PTHR40078">
    <property type="entry name" value="INTEGRAL MEMBRANE PROTEIN-RELATED"/>
    <property type="match status" value="1"/>
</dbReference>
<dbReference type="Proteomes" id="UP000253998">
    <property type="component" value="Unassembled WGS sequence"/>
</dbReference>
<keyword evidence="1" id="KW-0812">Transmembrane</keyword>
<accession>A0A8B2U3I5</accession>
<dbReference type="EMBL" id="QEPM01000003">
    <property type="protein sequence ID" value="RDE70977.1"/>
    <property type="molecule type" value="Genomic_DNA"/>
</dbReference>
<dbReference type="AlphaFoldDB" id="A0A8B2U3I5"/>
<dbReference type="InterPro" id="IPR038750">
    <property type="entry name" value="YczE/YyaS-like"/>
</dbReference>
<comment type="caution">
    <text evidence="2">The sequence shown here is derived from an EMBL/GenBank/DDBJ whole genome shotgun (WGS) entry which is preliminary data.</text>
</comment>
<dbReference type="PANTHER" id="PTHR40078:SF1">
    <property type="entry name" value="INTEGRAL MEMBRANE PROTEIN"/>
    <property type="match status" value="1"/>
</dbReference>
<gene>
    <name evidence="2" type="ORF">DPV83_04565</name>
</gene>
<reference evidence="2 3" key="1">
    <citation type="submission" date="2018-05" db="EMBL/GenBank/DDBJ databases">
        <title>Draft Genome Sequences for a Diverse set of 7 Haemophilus Species.</title>
        <authorList>
            <person name="Nichols M."/>
            <person name="Topaz N."/>
            <person name="Wang X."/>
            <person name="Wang X."/>
            <person name="Boxrud D."/>
        </authorList>
    </citation>
    <scope>NUCLEOTIDE SEQUENCE [LARGE SCALE GENOMIC DNA]</scope>
    <source>
        <strain evidence="2 3">C2001002503</strain>
    </source>
</reference>
<keyword evidence="1" id="KW-0472">Membrane</keyword>
<evidence type="ECO:0000313" key="3">
    <source>
        <dbReference type="Proteomes" id="UP000253998"/>
    </source>
</evidence>
<dbReference type="RefSeq" id="WP_111295475.1">
    <property type="nucleotide sequence ID" value="NZ_QEPM01000003.1"/>
</dbReference>
<keyword evidence="1" id="KW-1133">Transmembrane helix</keyword>
<dbReference type="Pfam" id="PF19700">
    <property type="entry name" value="DUF6198"/>
    <property type="match status" value="1"/>
</dbReference>
<feature type="transmembrane region" description="Helical" evidence="1">
    <location>
        <begin position="25"/>
        <end position="45"/>
    </location>
</feature>
<proteinExistence type="predicted"/>
<feature type="transmembrane region" description="Helical" evidence="1">
    <location>
        <begin position="90"/>
        <end position="110"/>
    </location>
</feature>
<protein>
    <submittedName>
        <fullName evidence="2">YitT family protein</fullName>
    </submittedName>
</protein>
<organism evidence="2 3">
    <name type="scientific">Aggregatibacter segnis</name>
    <dbReference type="NCBI Taxonomy" id="739"/>
    <lineage>
        <taxon>Bacteria</taxon>
        <taxon>Pseudomonadati</taxon>
        <taxon>Pseudomonadota</taxon>
        <taxon>Gammaproteobacteria</taxon>
        <taxon>Pasteurellales</taxon>
        <taxon>Pasteurellaceae</taxon>
        <taxon>Aggregatibacter</taxon>
    </lineage>
</organism>
<feature type="transmembrane region" description="Helical" evidence="1">
    <location>
        <begin position="187"/>
        <end position="207"/>
    </location>
</feature>
<evidence type="ECO:0000256" key="1">
    <source>
        <dbReference type="SAM" id="Phobius"/>
    </source>
</evidence>
<name>A0A8B2U3I5_9PAST</name>
<feature type="transmembrane region" description="Helical" evidence="1">
    <location>
        <begin position="65"/>
        <end position="83"/>
    </location>
</feature>
<evidence type="ECO:0000313" key="2">
    <source>
        <dbReference type="EMBL" id="RDE70977.1"/>
    </source>
</evidence>